<dbReference type="AlphaFoldDB" id="A0A2K1KJQ1"/>
<reference evidence="2 4" key="2">
    <citation type="journal article" date="2018" name="Plant J.">
        <title>The Physcomitrella patens chromosome-scale assembly reveals moss genome structure and evolution.</title>
        <authorList>
            <person name="Lang D."/>
            <person name="Ullrich K.K."/>
            <person name="Murat F."/>
            <person name="Fuchs J."/>
            <person name="Jenkins J."/>
            <person name="Haas F.B."/>
            <person name="Piednoel M."/>
            <person name="Gundlach H."/>
            <person name="Van Bel M."/>
            <person name="Meyberg R."/>
            <person name="Vives C."/>
            <person name="Morata J."/>
            <person name="Symeonidi A."/>
            <person name="Hiss M."/>
            <person name="Muchero W."/>
            <person name="Kamisugi Y."/>
            <person name="Saleh O."/>
            <person name="Blanc G."/>
            <person name="Decker E.L."/>
            <person name="van Gessel N."/>
            <person name="Grimwood J."/>
            <person name="Hayes R.D."/>
            <person name="Graham S.W."/>
            <person name="Gunter L.E."/>
            <person name="McDaniel S.F."/>
            <person name="Hoernstein S.N.W."/>
            <person name="Larsson A."/>
            <person name="Li F.W."/>
            <person name="Perroud P.F."/>
            <person name="Phillips J."/>
            <person name="Ranjan P."/>
            <person name="Rokshar D.S."/>
            <person name="Rothfels C.J."/>
            <person name="Schneider L."/>
            <person name="Shu S."/>
            <person name="Stevenson D.W."/>
            <person name="Thummler F."/>
            <person name="Tillich M."/>
            <person name="Villarreal Aguilar J.C."/>
            <person name="Widiez T."/>
            <person name="Wong G.K."/>
            <person name="Wymore A."/>
            <person name="Zhang Y."/>
            <person name="Zimmer A.D."/>
            <person name="Quatrano R.S."/>
            <person name="Mayer K.F.X."/>
            <person name="Goodstein D."/>
            <person name="Casacuberta J.M."/>
            <person name="Vandepoele K."/>
            <person name="Reski R."/>
            <person name="Cuming A.C."/>
            <person name="Tuskan G.A."/>
            <person name="Maumus F."/>
            <person name="Salse J."/>
            <person name="Schmutz J."/>
            <person name="Rensing S.A."/>
        </authorList>
    </citation>
    <scope>NUCLEOTIDE SEQUENCE [LARGE SCALE GENOMIC DNA]</scope>
    <source>
        <strain evidence="3 4">cv. Gransden 2004</strain>
    </source>
</reference>
<dbReference type="InParanoid" id="A0A2K1KJQ1"/>
<organism evidence="2">
    <name type="scientific">Physcomitrium patens</name>
    <name type="common">Spreading-leaved earth moss</name>
    <name type="synonym">Physcomitrella patens</name>
    <dbReference type="NCBI Taxonomy" id="3218"/>
    <lineage>
        <taxon>Eukaryota</taxon>
        <taxon>Viridiplantae</taxon>
        <taxon>Streptophyta</taxon>
        <taxon>Embryophyta</taxon>
        <taxon>Bryophyta</taxon>
        <taxon>Bryophytina</taxon>
        <taxon>Bryopsida</taxon>
        <taxon>Funariidae</taxon>
        <taxon>Funariales</taxon>
        <taxon>Funariaceae</taxon>
        <taxon>Physcomitrium</taxon>
    </lineage>
</organism>
<evidence type="ECO:0000313" key="4">
    <source>
        <dbReference type="Proteomes" id="UP000006727"/>
    </source>
</evidence>
<sequence>MFQDESNEEFNMLASRACSSDKSHDPTVVHFVPRPPRRHRQETTSCCCPAKVAAVLCQSCCGALVSSKLSRSLQLWSLLPQSSVAILTVPV</sequence>
<dbReference type="Proteomes" id="UP000006727">
    <property type="component" value="Chromosome 5"/>
</dbReference>
<reference evidence="3" key="3">
    <citation type="submission" date="2020-12" db="UniProtKB">
        <authorList>
            <consortium name="EnsemblPlants"/>
        </authorList>
    </citation>
    <scope>IDENTIFICATION</scope>
</reference>
<proteinExistence type="predicted"/>
<accession>A0A2K1KJQ1</accession>
<reference evidence="2 4" key="1">
    <citation type="journal article" date="2008" name="Science">
        <title>The Physcomitrella genome reveals evolutionary insights into the conquest of land by plants.</title>
        <authorList>
            <person name="Rensing S."/>
            <person name="Lang D."/>
            <person name="Zimmer A."/>
            <person name="Terry A."/>
            <person name="Salamov A."/>
            <person name="Shapiro H."/>
            <person name="Nishiyama T."/>
            <person name="Perroud P.-F."/>
            <person name="Lindquist E."/>
            <person name="Kamisugi Y."/>
            <person name="Tanahashi T."/>
            <person name="Sakakibara K."/>
            <person name="Fujita T."/>
            <person name="Oishi K."/>
            <person name="Shin-I T."/>
            <person name="Kuroki Y."/>
            <person name="Toyoda A."/>
            <person name="Suzuki Y."/>
            <person name="Hashimoto A."/>
            <person name="Yamaguchi K."/>
            <person name="Sugano A."/>
            <person name="Kohara Y."/>
            <person name="Fujiyama A."/>
            <person name="Anterola A."/>
            <person name="Aoki S."/>
            <person name="Ashton N."/>
            <person name="Barbazuk W.B."/>
            <person name="Barker E."/>
            <person name="Bennetzen J."/>
            <person name="Bezanilla M."/>
            <person name="Blankenship R."/>
            <person name="Cho S.H."/>
            <person name="Dutcher S."/>
            <person name="Estelle M."/>
            <person name="Fawcett J.A."/>
            <person name="Gundlach H."/>
            <person name="Hanada K."/>
            <person name="Heyl A."/>
            <person name="Hicks K.A."/>
            <person name="Hugh J."/>
            <person name="Lohr M."/>
            <person name="Mayer K."/>
            <person name="Melkozernov A."/>
            <person name="Murata T."/>
            <person name="Nelson D."/>
            <person name="Pils B."/>
            <person name="Prigge M."/>
            <person name="Reiss B."/>
            <person name="Renner T."/>
            <person name="Rombauts S."/>
            <person name="Rushton P."/>
            <person name="Sanderfoot A."/>
            <person name="Schween G."/>
            <person name="Shiu S.-H."/>
            <person name="Stueber K."/>
            <person name="Theodoulou F.L."/>
            <person name="Tu H."/>
            <person name="Van de Peer Y."/>
            <person name="Verrier P.J."/>
            <person name="Waters E."/>
            <person name="Wood A."/>
            <person name="Yang L."/>
            <person name="Cove D."/>
            <person name="Cuming A."/>
            <person name="Hasebe M."/>
            <person name="Lucas S."/>
            <person name="Mishler D.B."/>
            <person name="Reski R."/>
            <person name="Grigoriev I."/>
            <person name="Quatrano R.S."/>
            <person name="Boore J.L."/>
        </authorList>
    </citation>
    <scope>NUCLEOTIDE SEQUENCE [LARGE SCALE GENOMIC DNA]</scope>
    <source>
        <strain evidence="3 4">cv. Gransden 2004</strain>
    </source>
</reference>
<dbReference type="EMBL" id="ABEU02000005">
    <property type="protein sequence ID" value="PNR53999.1"/>
    <property type="molecule type" value="Genomic_DNA"/>
</dbReference>
<dbReference type="EnsemblPlants" id="Pp3c5_14770V3.1">
    <property type="protein sequence ID" value="PAC:32954613.CDS.1"/>
    <property type="gene ID" value="Pp3c5_14770"/>
</dbReference>
<protein>
    <submittedName>
        <fullName evidence="2 3">Uncharacterized protein</fullName>
    </submittedName>
</protein>
<name>A0A2K1KJQ1_PHYPA</name>
<evidence type="ECO:0000313" key="3">
    <source>
        <dbReference type="EnsemblPlants" id="PAC:32954613.CDS.1"/>
    </source>
</evidence>
<feature type="region of interest" description="Disordered" evidence="1">
    <location>
        <begin position="18"/>
        <end position="40"/>
    </location>
</feature>
<dbReference type="Gramene" id="Pp3c5_14770V3.1">
    <property type="protein sequence ID" value="PAC:32954613.CDS.1"/>
    <property type="gene ID" value="Pp3c5_14770"/>
</dbReference>
<keyword evidence="4" id="KW-1185">Reference proteome</keyword>
<gene>
    <name evidence="2" type="ORF">PHYPA_007675</name>
</gene>
<evidence type="ECO:0000256" key="1">
    <source>
        <dbReference type="SAM" id="MobiDB-lite"/>
    </source>
</evidence>
<evidence type="ECO:0000313" key="2">
    <source>
        <dbReference type="EMBL" id="PNR53999.1"/>
    </source>
</evidence>